<dbReference type="InterPro" id="IPR005845">
    <property type="entry name" value="A-D-PHexomutase_a/b/a-II"/>
</dbReference>
<keyword evidence="3" id="KW-0597">Phosphoprotein</keyword>
<feature type="domain" description="Alpha-D-phosphohexomutase alpha/beta/alpha" evidence="11">
    <location>
        <begin position="257"/>
        <end position="368"/>
    </location>
</feature>
<dbReference type="GO" id="GO:0000287">
    <property type="term" value="F:magnesium ion binding"/>
    <property type="evidence" value="ECO:0007669"/>
    <property type="project" value="InterPro"/>
</dbReference>
<dbReference type="AlphaFoldDB" id="H0ULU4"/>
<name>H0ULU4_9BACT</name>
<evidence type="ECO:0000259" key="9">
    <source>
        <dbReference type="Pfam" id="PF02878"/>
    </source>
</evidence>
<gene>
    <name evidence="12" type="ORF">JonanDRAFT_1219</name>
</gene>
<evidence type="ECO:0000256" key="1">
    <source>
        <dbReference type="ARBA" id="ARBA00001946"/>
    </source>
</evidence>
<evidence type="ECO:0000313" key="13">
    <source>
        <dbReference type="Proteomes" id="UP000003806"/>
    </source>
</evidence>
<dbReference type="GO" id="GO:0016868">
    <property type="term" value="F:intramolecular phosphotransferase activity"/>
    <property type="evidence" value="ECO:0007669"/>
    <property type="project" value="InterPro"/>
</dbReference>
<dbReference type="Pfam" id="PF02880">
    <property type="entry name" value="PGM_PMM_III"/>
    <property type="match status" value="1"/>
</dbReference>
<evidence type="ECO:0000259" key="10">
    <source>
        <dbReference type="Pfam" id="PF02879"/>
    </source>
</evidence>
<dbReference type="OrthoDB" id="9806956at2"/>
<feature type="domain" description="Alpha-D-phosphohexomutase alpha/beta/alpha" evidence="9">
    <location>
        <begin position="9"/>
        <end position="126"/>
    </location>
</feature>
<dbReference type="PROSITE" id="PS00710">
    <property type="entry name" value="PGM_PMM"/>
    <property type="match status" value="1"/>
</dbReference>
<dbReference type="STRING" id="885272.JonanDRAFT_1219"/>
<dbReference type="CDD" id="cd03089">
    <property type="entry name" value="PMM_PGM"/>
    <property type="match status" value="1"/>
</dbReference>
<dbReference type="Gene3D" id="3.40.120.10">
    <property type="entry name" value="Alpha-D-Glucose-1,6-Bisphosphate, subunit A, domain 3"/>
    <property type="match status" value="3"/>
</dbReference>
<evidence type="ECO:0000259" key="8">
    <source>
        <dbReference type="Pfam" id="PF00408"/>
    </source>
</evidence>
<dbReference type="InterPro" id="IPR005846">
    <property type="entry name" value="A-D-PHexomutase_a/b/a-III"/>
</dbReference>
<dbReference type="HOGENOM" id="CLU_016950_9_1_0"/>
<comment type="cofactor">
    <cofactor evidence="1">
        <name>Mg(2+)</name>
        <dbReference type="ChEBI" id="CHEBI:18420"/>
    </cofactor>
</comment>
<keyword evidence="5 7" id="KW-0460">Magnesium</keyword>
<evidence type="ECO:0000256" key="2">
    <source>
        <dbReference type="ARBA" id="ARBA00010231"/>
    </source>
</evidence>
<dbReference type="GO" id="GO:0005975">
    <property type="term" value="P:carbohydrate metabolic process"/>
    <property type="evidence" value="ECO:0007669"/>
    <property type="project" value="InterPro"/>
</dbReference>
<dbReference type="Pfam" id="PF02878">
    <property type="entry name" value="PGM_PMM_I"/>
    <property type="match status" value="1"/>
</dbReference>
<accession>H0ULU4</accession>
<dbReference type="EMBL" id="CM001376">
    <property type="protein sequence ID" value="EHM13585.1"/>
    <property type="molecule type" value="Genomic_DNA"/>
</dbReference>
<evidence type="ECO:0000256" key="4">
    <source>
        <dbReference type="ARBA" id="ARBA00022723"/>
    </source>
</evidence>
<comment type="similarity">
    <text evidence="2 7">Belongs to the phosphohexose mutase family.</text>
</comment>
<sequence length="466" mass="51289">MTPALSPTIFREYDIRGIADTDLCDANVLAIARAFGTYLTRKGGRRVTVAGDVRLSTERIRASVIAGLTDCGLDVIDLGVTTTPLLYWSLFELKPDGGVMITGSHNPKEMNGLKLALGRATLYGEEIQKVGRMALEGDFDLSARKGGTEKKDLWPDYLAMLKSKIVLDRPLHVVTDTANGTAGLGIRQFLTSLGCKVTALYETPDGTFPNHHPDPQKSANMADLAKLVREVHADIGFGFDGDADRIGVVDEKGEIIWGDVLMALIWRELLPKHPGATAIIEVKCSQALEDEVRRLGGVPYYYKAGHSLVKAEMRRIGALFSGEYSGHMFFADEFYGFDDSFYAAGRFLRLLSRTKGPMSALVSDMPKYIGTEEVRIPCSDSEKFEKVKEITDQAVKDHEAVTVDGVRILYGDGWGLIRASNTQPVIALRCEGKDSAALERIKLDLRRRVQAVGLDDFSWTPEPPKK</sequence>
<dbReference type="eggNOG" id="COG1109">
    <property type="taxonomic scope" value="Bacteria"/>
</dbReference>
<dbReference type="RefSeq" id="WP_008523178.1">
    <property type="nucleotide sequence ID" value="NZ_CM001376.1"/>
</dbReference>
<dbReference type="Pfam" id="PF02879">
    <property type="entry name" value="PGM_PMM_II"/>
    <property type="match status" value="1"/>
</dbReference>
<keyword evidence="4 7" id="KW-0479">Metal-binding</keyword>
<dbReference type="InterPro" id="IPR036900">
    <property type="entry name" value="A-D-PHexomutase_C_sf"/>
</dbReference>
<dbReference type="InterPro" id="IPR005844">
    <property type="entry name" value="A-D-PHexomutase_a/b/a-I"/>
</dbReference>
<dbReference type="SUPFAM" id="SSF55957">
    <property type="entry name" value="Phosphoglucomutase, C-terminal domain"/>
    <property type="match status" value="1"/>
</dbReference>
<organism evidence="12 13">
    <name type="scientific">Jonquetella anthropi DSM 22815</name>
    <dbReference type="NCBI Taxonomy" id="885272"/>
    <lineage>
        <taxon>Bacteria</taxon>
        <taxon>Thermotogati</taxon>
        <taxon>Synergistota</taxon>
        <taxon>Synergistia</taxon>
        <taxon>Synergistales</taxon>
        <taxon>Dethiosulfovibrionaceae</taxon>
        <taxon>Jonquetella</taxon>
    </lineage>
</organism>
<dbReference type="InterPro" id="IPR016055">
    <property type="entry name" value="A-D-PHexomutase_a/b/a-I/II/III"/>
</dbReference>
<dbReference type="PRINTS" id="PR00509">
    <property type="entry name" value="PGMPMM"/>
</dbReference>
<evidence type="ECO:0000313" key="12">
    <source>
        <dbReference type="EMBL" id="EHM13585.1"/>
    </source>
</evidence>
<feature type="domain" description="Alpha-D-phosphohexomutase alpha/beta/alpha" evidence="10">
    <location>
        <begin position="157"/>
        <end position="253"/>
    </location>
</feature>
<dbReference type="InterPro" id="IPR005841">
    <property type="entry name" value="Alpha-D-phosphohexomutase_SF"/>
</dbReference>
<evidence type="ECO:0000259" key="11">
    <source>
        <dbReference type="Pfam" id="PF02880"/>
    </source>
</evidence>
<evidence type="ECO:0000256" key="6">
    <source>
        <dbReference type="ARBA" id="ARBA00023235"/>
    </source>
</evidence>
<evidence type="ECO:0000256" key="3">
    <source>
        <dbReference type="ARBA" id="ARBA00022553"/>
    </source>
</evidence>
<dbReference type="Proteomes" id="UP000003806">
    <property type="component" value="Chromosome"/>
</dbReference>
<keyword evidence="13" id="KW-1185">Reference proteome</keyword>
<dbReference type="Pfam" id="PF00408">
    <property type="entry name" value="PGM_PMM_IV"/>
    <property type="match status" value="1"/>
</dbReference>
<dbReference type="PANTHER" id="PTHR43771:SF2">
    <property type="entry name" value="PHOSPHOMANNOMUTASE_PHOSPHOGLUCOMUTASE"/>
    <property type="match status" value="1"/>
</dbReference>
<evidence type="ECO:0000256" key="7">
    <source>
        <dbReference type="RuleBase" id="RU004326"/>
    </source>
</evidence>
<dbReference type="InterPro" id="IPR005843">
    <property type="entry name" value="A-D-PHexomutase_C"/>
</dbReference>
<dbReference type="SUPFAM" id="SSF53738">
    <property type="entry name" value="Phosphoglucomutase, first 3 domains"/>
    <property type="match status" value="3"/>
</dbReference>
<protein>
    <submittedName>
        <fullName evidence="12">Phosphomannomutase</fullName>
    </submittedName>
</protein>
<feature type="domain" description="Alpha-D-phosphohexomutase C-terminal" evidence="8">
    <location>
        <begin position="373"/>
        <end position="446"/>
    </location>
</feature>
<evidence type="ECO:0000256" key="5">
    <source>
        <dbReference type="ARBA" id="ARBA00022842"/>
    </source>
</evidence>
<keyword evidence="6" id="KW-0413">Isomerase</keyword>
<dbReference type="PANTHER" id="PTHR43771">
    <property type="entry name" value="PHOSPHOMANNOMUTASE"/>
    <property type="match status" value="1"/>
</dbReference>
<proteinExistence type="inferred from homology"/>
<dbReference type="InterPro" id="IPR016066">
    <property type="entry name" value="A-D-PHexomutase_CS"/>
</dbReference>
<dbReference type="Gene3D" id="3.30.310.50">
    <property type="entry name" value="Alpha-D-phosphohexomutase, C-terminal domain"/>
    <property type="match status" value="1"/>
</dbReference>
<reference evidence="12 13" key="1">
    <citation type="submission" date="2011-11" db="EMBL/GenBank/DDBJ databases">
        <title>The Noncontiguous Finished genome of Jonquetella anthropi DSM 22815.</title>
        <authorList>
            <consortium name="US DOE Joint Genome Institute (JGI-PGF)"/>
            <person name="Lucas S."/>
            <person name="Copeland A."/>
            <person name="Lapidus A."/>
            <person name="Glavina del Rio T."/>
            <person name="Dalin E."/>
            <person name="Tice H."/>
            <person name="Bruce D."/>
            <person name="Goodwin L."/>
            <person name="Pitluck S."/>
            <person name="Peters L."/>
            <person name="Mikhailova N."/>
            <person name="Held B."/>
            <person name="Kyrpides N."/>
            <person name="Mavromatis K."/>
            <person name="Ivanova N."/>
            <person name="Markowitz V."/>
            <person name="Cheng J.-F."/>
            <person name="Hugenholtz P."/>
            <person name="Woyke T."/>
            <person name="Wu D."/>
            <person name="Gronow S."/>
            <person name="Wellnitz S."/>
            <person name="Brambilla E."/>
            <person name="Klenk H.-P."/>
            <person name="Eisen J.A."/>
        </authorList>
    </citation>
    <scope>NUCLEOTIDE SEQUENCE [LARGE SCALE GENOMIC DNA]</scope>
    <source>
        <strain evidence="12 13">DSM 22815</strain>
    </source>
</reference>